<comment type="caution">
    <text evidence="10">The sequence shown here is derived from an EMBL/GenBank/DDBJ whole genome shotgun (WGS) entry which is preliminary data.</text>
</comment>
<dbReference type="PANTHER" id="PTHR23517:SF15">
    <property type="entry name" value="PROTON-DEPENDENT OLIGOPEPTIDE FAMILY TRANSPORT PROTEIN"/>
    <property type="match status" value="1"/>
</dbReference>
<dbReference type="STRING" id="45074.Lsan_3393"/>
<dbReference type="AlphaFoldDB" id="A0A0W0YFV4"/>
<feature type="domain" description="Major facilitator superfamily (MFS) profile" evidence="9">
    <location>
        <begin position="18"/>
        <end position="483"/>
    </location>
</feature>
<gene>
    <name evidence="10" type="primary">ydgR</name>
    <name evidence="10" type="ORF">Lsan_3393</name>
</gene>
<evidence type="ECO:0000256" key="2">
    <source>
        <dbReference type="ARBA" id="ARBA00022448"/>
    </source>
</evidence>
<evidence type="ECO:0000256" key="4">
    <source>
        <dbReference type="ARBA" id="ARBA00022692"/>
    </source>
</evidence>
<organism evidence="10 11">
    <name type="scientific">Legionella santicrucis</name>
    <dbReference type="NCBI Taxonomy" id="45074"/>
    <lineage>
        <taxon>Bacteria</taxon>
        <taxon>Pseudomonadati</taxon>
        <taxon>Pseudomonadota</taxon>
        <taxon>Gammaproteobacteria</taxon>
        <taxon>Legionellales</taxon>
        <taxon>Legionellaceae</taxon>
        <taxon>Legionella</taxon>
    </lineage>
</organism>
<protein>
    <submittedName>
        <fullName evidence="10">Peptide transport protein</fullName>
    </submittedName>
</protein>
<evidence type="ECO:0000256" key="1">
    <source>
        <dbReference type="ARBA" id="ARBA00004651"/>
    </source>
</evidence>
<dbReference type="PROSITE" id="PS50850">
    <property type="entry name" value="MFS"/>
    <property type="match status" value="1"/>
</dbReference>
<feature type="transmembrane region" description="Helical" evidence="8">
    <location>
        <begin position="349"/>
        <end position="374"/>
    </location>
</feature>
<dbReference type="OrthoDB" id="9772725at2"/>
<feature type="transmembrane region" description="Helical" evidence="8">
    <location>
        <begin position="109"/>
        <end position="131"/>
    </location>
</feature>
<feature type="transmembrane region" description="Helical" evidence="8">
    <location>
        <begin position="85"/>
        <end position="103"/>
    </location>
</feature>
<feature type="transmembrane region" description="Helical" evidence="8">
    <location>
        <begin position="176"/>
        <end position="195"/>
    </location>
</feature>
<feature type="transmembrane region" description="Helical" evidence="8">
    <location>
        <begin position="423"/>
        <end position="444"/>
    </location>
</feature>
<dbReference type="InterPro" id="IPR000109">
    <property type="entry name" value="POT_fam"/>
</dbReference>
<evidence type="ECO:0000256" key="3">
    <source>
        <dbReference type="ARBA" id="ARBA00022475"/>
    </source>
</evidence>
<dbReference type="Gene3D" id="1.20.1250.20">
    <property type="entry name" value="MFS general substrate transporter like domains"/>
    <property type="match status" value="1"/>
</dbReference>
<dbReference type="PATRIC" id="fig|45074.5.peg.3643"/>
<comment type="subcellular location">
    <subcellularLocation>
        <location evidence="1">Cell membrane</location>
        <topology evidence="1">Multi-pass membrane protein</topology>
    </subcellularLocation>
</comment>
<keyword evidence="5" id="KW-0653">Protein transport</keyword>
<reference evidence="10 11" key="1">
    <citation type="submission" date="2015-11" db="EMBL/GenBank/DDBJ databases">
        <title>Genomic analysis of 38 Legionella species identifies large and diverse effector repertoires.</title>
        <authorList>
            <person name="Burstein D."/>
            <person name="Amaro F."/>
            <person name="Zusman T."/>
            <person name="Lifshitz Z."/>
            <person name="Cohen O."/>
            <person name="Gilbert J.A."/>
            <person name="Pupko T."/>
            <person name="Shuman H.A."/>
            <person name="Segal G."/>
        </authorList>
    </citation>
    <scope>NUCLEOTIDE SEQUENCE [LARGE SCALE GENOMIC DNA]</scope>
    <source>
        <strain evidence="10 11">SC-63-C7</strain>
    </source>
</reference>
<evidence type="ECO:0000256" key="8">
    <source>
        <dbReference type="SAM" id="Phobius"/>
    </source>
</evidence>
<dbReference type="GO" id="GO:0005886">
    <property type="term" value="C:plasma membrane"/>
    <property type="evidence" value="ECO:0007669"/>
    <property type="project" value="UniProtKB-SubCell"/>
</dbReference>
<dbReference type="SUPFAM" id="SSF103473">
    <property type="entry name" value="MFS general substrate transporter"/>
    <property type="match status" value="1"/>
</dbReference>
<dbReference type="EMBL" id="LNYU01000085">
    <property type="protein sequence ID" value="KTD55841.1"/>
    <property type="molecule type" value="Genomic_DNA"/>
</dbReference>
<accession>A0A0W0YFV4</accession>
<feature type="transmembrane region" description="Helical" evidence="8">
    <location>
        <begin position="272"/>
        <end position="292"/>
    </location>
</feature>
<dbReference type="Pfam" id="PF00854">
    <property type="entry name" value="PTR2"/>
    <property type="match status" value="1"/>
</dbReference>
<keyword evidence="11" id="KW-1185">Reference proteome</keyword>
<dbReference type="InterPro" id="IPR020846">
    <property type="entry name" value="MFS_dom"/>
</dbReference>
<dbReference type="PANTHER" id="PTHR23517">
    <property type="entry name" value="RESISTANCE PROTEIN MDTM, PUTATIVE-RELATED-RELATED"/>
    <property type="match status" value="1"/>
</dbReference>
<dbReference type="GO" id="GO:0015833">
    <property type="term" value="P:peptide transport"/>
    <property type="evidence" value="ECO:0007669"/>
    <property type="project" value="UniProtKB-KW"/>
</dbReference>
<keyword evidence="6 8" id="KW-1133">Transmembrane helix</keyword>
<name>A0A0W0YFV4_9GAMM</name>
<dbReference type="Proteomes" id="UP000054703">
    <property type="component" value="Unassembled WGS sequence"/>
</dbReference>
<feature type="transmembrane region" description="Helical" evidence="8">
    <location>
        <begin position="244"/>
        <end position="260"/>
    </location>
</feature>
<dbReference type="GO" id="GO:1904680">
    <property type="term" value="F:peptide transmembrane transporter activity"/>
    <property type="evidence" value="ECO:0007669"/>
    <property type="project" value="InterPro"/>
</dbReference>
<feature type="transmembrane region" description="Helical" evidence="8">
    <location>
        <begin position="216"/>
        <end position="238"/>
    </location>
</feature>
<dbReference type="NCBIfam" id="TIGR00924">
    <property type="entry name" value="yjdL_sub1_fam"/>
    <property type="match status" value="1"/>
</dbReference>
<dbReference type="InterPro" id="IPR050171">
    <property type="entry name" value="MFS_Transporters"/>
</dbReference>
<dbReference type="InterPro" id="IPR036259">
    <property type="entry name" value="MFS_trans_sf"/>
</dbReference>
<evidence type="ECO:0000259" key="9">
    <source>
        <dbReference type="PROSITE" id="PS50850"/>
    </source>
</evidence>
<feature type="transmembrane region" description="Helical" evidence="8">
    <location>
        <begin position="151"/>
        <end position="170"/>
    </location>
</feature>
<evidence type="ECO:0000256" key="6">
    <source>
        <dbReference type="ARBA" id="ARBA00022989"/>
    </source>
</evidence>
<feature type="transmembrane region" description="Helical" evidence="8">
    <location>
        <begin position="20"/>
        <end position="45"/>
    </location>
</feature>
<keyword evidence="7 8" id="KW-0472">Membrane</keyword>
<proteinExistence type="predicted"/>
<evidence type="ECO:0000256" key="5">
    <source>
        <dbReference type="ARBA" id="ARBA00022856"/>
    </source>
</evidence>
<evidence type="ECO:0000313" key="11">
    <source>
        <dbReference type="Proteomes" id="UP000054703"/>
    </source>
</evidence>
<feature type="transmembrane region" description="Helical" evidence="8">
    <location>
        <begin position="57"/>
        <end position="78"/>
    </location>
</feature>
<dbReference type="InterPro" id="IPR005279">
    <property type="entry name" value="Dipep/tripep_permease"/>
</dbReference>
<evidence type="ECO:0000256" key="7">
    <source>
        <dbReference type="ARBA" id="ARBA00023136"/>
    </source>
</evidence>
<keyword evidence="3" id="KW-1003">Cell membrane</keyword>
<keyword evidence="2" id="KW-0813">Transport</keyword>
<keyword evidence="5" id="KW-0571">Peptide transport</keyword>
<keyword evidence="4 8" id="KW-0812">Transmembrane</keyword>
<feature type="transmembrane region" description="Helical" evidence="8">
    <location>
        <begin position="386"/>
        <end position="411"/>
    </location>
</feature>
<feature type="transmembrane region" description="Helical" evidence="8">
    <location>
        <begin position="456"/>
        <end position="479"/>
    </location>
</feature>
<evidence type="ECO:0000313" key="10">
    <source>
        <dbReference type="EMBL" id="KTD55841.1"/>
    </source>
</evidence>
<sequence length="509" mass="56438">MTSIMTNKTEFLKAMPQGIIPLFFIQIVSTLSFSVLYSTLVLFMMGKLGLQASTANSIMGVFIAFNYGLHLLGGFWGGRLLSNRALFCAGMVAQIIGCVLLSFSDLTFLYYGLAAFLTGSGLNVTCLNCMLTQRFSPEDTRRETAFLMNYAGMNIGFFVGFSLSGLFQLTQNYERLFLLSSLGNLVALIICLYCWQQLSDRETLFSKKDKYSQKKSILWGIFLILLLPFFLGQMLQYADWAKKLVLITGIVMLGVILYLARQQPTKEAKDKMIAFAVLMIVGTIFWMLYQIAPMGLTVFIDHNVQREYAGWVIPPQWFQNINTVAIVIGGPLLGLLLHKMRKNGVQINIPTQFALALFFIGIAFAVLPIGIAYANYEGLVSPSWIVFSYILQSIGELLISPIGYAMIGYLAPTSLQGVMMGMWMLNSGVGATLSSYSSNLMIAGQNSVSPVLTNSGYSHVFLMLGLFAIGSSIVLFILIPKLRELLQEKKPVELQESKAMTTNRVVVCE</sequence>
<feature type="transmembrane region" description="Helical" evidence="8">
    <location>
        <begin position="317"/>
        <end position="337"/>
    </location>
</feature>